<keyword evidence="1" id="KW-0963">Cytoplasm</keyword>
<organism evidence="8">
    <name type="scientific">freshwater metagenome</name>
    <dbReference type="NCBI Taxonomy" id="449393"/>
    <lineage>
        <taxon>unclassified sequences</taxon>
        <taxon>metagenomes</taxon>
        <taxon>ecological metagenomes</taxon>
    </lineage>
</organism>
<dbReference type="NCBIfam" id="NF002876">
    <property type="entry name" value="PRK03298.1"/>
    <property type="match status" value="1"/>
</dbReference>
<evidence type="ECO:0000259" key="7">
    <source>
        <dbReference type="Pfam" id="PF21003"/>
    </source>
</evidence>
<proteinExistence type="inferred from homology"/>
<dbReference type="InterPro" id="IPR002793">
    <property type="entry name" value="Endonuclease_NucS"/>
</dbReference>
<dbReference type="InterPro" id="IPR011856">
    <property type="entry name" value="tRNA_endonuc-like_dom_sf"/>
</dbReference>
<keyword evidence="4" id="KW-0378">Hydrolase</keyword>
<feature type="domain" description="Endonuclease NucS N-terminal PH-like" evidence="7">
    <location>
        <begin position="2"/>
        <end position="92"/>
    </location>
</feature>
<reference evidence="8" key="1">
    <citation type="submission" date="2020-05" db="EMBL/GenBank/DDBJ databases">
        <authorList>
            <person name="Chiriac C."/>
            <person name="Salcher M."/>
            <person name="Ghai R."/>
            <person name="Kavagutti S V."/>
        </authorList>
    </citation>
    <scope>NUCLEOTIDE SEQUENCE</scope>
</reference>
<dbReference type="Gene3D" id="3.40.1350.10">
    <property type="match status" value="1"/>
</dbReference>
<dbReference type="GO" id="GO:0016787">
    <property type="term" value="F:hydrolase activity"/>
    <property type="evidence" value="ECO:0007669"/>
    <property type="project" value="UniProtKB-KW"/>
</dbReference>
<evidence type="ECO:0000256" key="5">
    <source>
        <dbReference type="ARBA" id="ARBA00023125"/>
    </source>
</evidence>
<keyword evidence="5" id="KW-0238">DNA-binding</keyword>
<protein>
    <submittedName>
        <fullName evidence="8">Unannotated protein</fullName>
    </submittedName>
</protein>
<dbReference type="EMBL" id="CAEZTC010000064">
    <property type="protein sequence ID" value="CAB4558449.1"/>
    <property type="molecule type" value="Genomic_DNA"/>
</dbReference>
<dbReference type="InterPro" id="IPR049173">
    <property type="entry name" value="NucS_N_sf"/>
</dbReference>
<dbReference type="GO" id="GO:0003677">
    <property type="term" value="F:DNA binding"/>
    <property type="evidence" value="ECO:0007669"/>
    <property type="project" value="UniProtKB-KW"/>
</dbReference>
<feature type="domain" description="Endonuclease NucS C-terminal" evidence="6">
    <location>
        <begin position="99"/>
        <end position="219"/>
    </location>
</feature>
<accession>A0A6J6D6Q6</accession>
<dbReference type="Gene3D" id="2.70.180.20">
    <property type="match status" value="1"/>
</dbReference>
<dbReference type="PANTHER" id="PTHR38814:SF1">
    <property type="entry name" value="ENDONUCLEASE NUCS"/>
    <property type="match status" value="1"/>
</dbReference>
<dbReference type="Pfam" id="PF01939">
    <property type="entry name" value="NucS_C"/>
    <property type="match status" value="1"/>
</dbReference>
<dbReference type="GO" id="GO:0004519">
    <property type="term" value="F:endonuclease activity"/>
    <property type="evidence" value="ECO:0007669"/>
    <property type="project" value="UniProtKB-KW"/>
</dbReference>
<evidence type="ECO:0000313" key="8">
    <source>
        <dbReference type="EMBL" id="CAB4558449.1"/>
    </source>
</evidence>
<dbReference type="CDD" id="cd22341">
    <property type="entry name" value="NucS-like"/>
    <property type="match status" value="1"/>
</dbReference>
<evidence type="ECO:0000256" key="1">
    <source>
        <dbReference type="ARBA" id="ARBA00022490"/>
    </source>
</evidence>
<evidence type="ECO:0000256" key="2">
    <source>
        <dbReference type="ARBA" id="ARBA00022722"/>
    </source>
</evidence>
<keyword evidence="3" id="KW-0255">Endonuclease</keyword>
<dbReference type="InterPro" id="IPR048301">
    <property type="entry name" value="NucS_C"/>
</dbReference>
<dbReference type="HAMAP" id="MF_00722">
    <property type="entry name" value="NucS"/>
    <property type="match status" value="1"/>
</dbReference>
<dbReference type="AlphaFoldDB" id="A0A6J6D6Q6"/>
<dbReference type="InterPro" id="IPR048302">
    <property type="entry name" value="NucS_N"/>
</dbReference>
<sequence length="220" mass="24568">MRLIVARCTVDYAGRLETRLPEAIRLVMVKADGCVAIHSDGGAYKPLNWMNSPNTIEELTDAWVVRNPKGETMTILFHEIFYESAHELGIDPGLEKDGVEKQLQELLAASPDVMEPGLVLLRREHYTALGPVDILCKDPDGNTVVIEVKRRGEIDGVEQLTRYLADLANDPTLGTLRGMFVAQSIKPQARTLAESRGIMCVEVDYDELRGKKSDDWTLFN</sequence>
<name>A0A6J6D6Q6_9ZZZZ</name>
<dbReference type="PANTHER" id="PTHR38814">
    <property type="entry name" value="ENDONUCLEASE NUCS"/>
    <property type="match status" value="1"/>
</dbReference>
<evidence type="ECO:0000259" key="6">
    <source>
        <dbReference type="Pfam" id="PF01939"/>
    </source>
</evidence>
<keyword evidence="2" id="KW-0540">Nuclease</keyword>
<evidence type="ECO:0000256" key="3">
    <source>
        <dbReference type="ARBA" id="ARBA00022759"/>
    </source>
</evidence>
<gene>
    <name evidence="8" type="ORF">UFOPK1572_00653</name>
</gene>
<dbReference type="Pfam" id="PF21003">
    <property type="entry name" value="NucS_N"/>
    <property type="match status" value="1"/>
</dbReference>
<evidence type="ECO:0000256" key="4">
    <source>
        <dbReference type="ARBA" id="ARBA00022801"/>
    </source>
</evidence>